<proteinExistence type="predicted"/>
<dbReference type="STRING" id="1302690.BUE76_07980"/>
<protein>
    <recommendedName>
        <fullName evidence="3">NAD(P)H-binding</fullName>
    </recommendedName>
</protein>
<keyword evidence="2" id="KW-1185">Reference proteome</keyword>
<dbReference type="AlphaFoldDB" id="A0A1M5CJG5"/>
<evidence type="ECO:0000313" key="2">
    <source>
        <dbReference type="Proteomes" id="UP000184368"/>
    </source>
</evidence>
<sequence length="79" mass="8904">MPFVLGMKAADLIESSGLHDTVLRPTWFTSSNEVEYEITMHGNKDSVIFMKSLETFIKEITGNPEPYVRQSQGINKPNS</sequence>
<dbReference type="OrthoDB" id="9790734at2"/>
<accession>A0A1M5CJG5</accession>
<name>A0A1M5CJG5_9BACT</name>
<gene>
    <name evidence="1" type="ORF">SAMN05444008_10997</name>
</gene>
<organism evidence="1 2">
    <name type="scientific">Cnuella takakiae</name>
    <dbReference type="NCBI Taxonomy" id="1302690"/>
    <lineage>
        <taxon>Bacteria</taxon>
        <taxon>Pseudomonadati</taxon>
        <taxon>Bacteroidota</taxon>
        <taxon>Chitinophagia</taxon>
        <taxon>Chitinophagales</taxon>
        <taxon>Chitinophagaceae</taxon>
        <taxon>Cnuella</taxon>
    </lineage>
</organism>
<evidence type="ECO:0008006" key="3">
    <source>
        <dbReference type="Google" id="ProtNLM"/>
    </source>
</evidence>
<dbReference type="Proteomes" id="UP000184368">
    <property type="component" value="Unassembled WGS sequence"/>
</dbReference>
<dbReference type="RefSeq" id="WP_073043815.1">
    <property type="nucleotide sequence ID" value="NZ_FQUO01000009.1"/>
</dbReference>
<reference evidence="1 2" key="1">
    <citation type="submission" date="2016-11" db="EMBL/GenBank/DDBJ databases">
        <authorList>
            <person name="Jaros S."/>
            <person name="Januszkiewicz K."/>
            <person name="Wedrychowicz H."/>
        </authorList>
    </citation>
    <scope>NUCLEOTIDE SEQUENCE [LARGE SCALE GENOMIC DNA]</scope>
    <source>
        <strain evidence="1 2">DSM 26897</strain>
    </source>
</reference>
<dbReference type="Gene3D" id="3.40.50.720">
    <property type="entry name" value="NAD(P)-binding Rossmann-like Domain"/>
    <property type="match status" value="1"/>
</dbReference>
<evidence type="ECO:0000313" key="1">
    <source>
        <dbReference type="EMBL" id="SHF54747.1"/>
    </source>
</evidence>
<dbReference type="EMBL" id="FQUO01000009">
    <property type="protein sequence ID" value="SHF54747.1"/>
    <property type="molecule type" value="Genomic_DNA"/>
</dbReference>